<dbReference type="InterPro" id="IPR010982">
    <property type="entry name" value="Lambda_DNA-bd_dom_sf"/>
</dbReference>
<proteinExistence type="predicted"/>
<organism evidence="2 3">
    <name type="scientific">Litchfieldella qijiaojingensis</name>
    <dbReference type="NCBI Taxonomy" id="980347"/>
    <lineage>
        <taxon>Bacteria</taxon>
        <taxon>Pseudomonadati</taxon>
        <taxon>Pseudomonadota</taxon>
        <taxon>Gammaproteobacteria</taxon>
        <taxon>Oceanospirillales</taxon>
        <taxon>Halomonadaceae</taxon>
        <taxon>Litchfieldella</taxon>
    </lineage>
</organism>
<feature type="domain" description="HTH cro/C1-type" evidence="1">
    <location>
        <begin position="16"/>
        <end position="70"/>
    </location>
</feature>
<sequence length="84" mass="9338">MRIPVTNVVTIGEVAKKVRREQGIRQEDMASILGASHVFLRDVEHGKPTVQLGKVLRLLDELGITLILELPDEPEADSDRNGRP</sequence>
<dbReference type="RefSeq" id="WP_189465769.1">
    <property type="nucleotide sequence ID" value="NZ_BMXS01000001.1"/>
</dbReference>
<dbReference type="Gene3D" id="1.10.260.40">
    <property type="entry name" value="lambda repressor-like DNA-binding domains"/>
    <property type="match status" value="1"/>
</dbReference>
<dbReference type="CDD" id="cd00093">
    <property type="entry name" value="HTH_XRE"/>
    <property type="match status" value="1"/>
</dbReference>
<dbReference type="InterPro" id="IPR001387">
    <property type="entry name" value="Cro/C1-type_HTH"/>
</dbReference>
<evidence type="ECO:0000313" key="2">
    <source>
        <dbReference type="EMBL" id="GGX80206.1"/>
    </source>
</evidence>
<gene>
    <name evidence="2" type="ORF">GCM10007160_04630</name>
</gene>
<keyword evidence="3" id="KW-1185">Reference proteome</keyword>
<dbReference type="EMBL" id="BMXS01000001">
    <property type="protein sequence ID" value="GGX80206.1"/>
    <property type="molecule type" value="Genomic_DNA"/>
</dbReference>
<protein>
    <recommendedName>
        <fullName evidence="1">HTH cro/C1-type domain-containing protein</fullName>
    </recommendedName>
</protein>
<dbReference type="Proteomes" id="UP000653056">
    <property type="component" value="Unassembled WGS sequence"/>
</dbReference>
<dbReference type="SMART" id="SM00530">
    <property type="entry name" value="HTH_XRE"/>
    <property type="match status" value="1"/>
</dbReference>
<evidence type="ECO:0000313" key="3">
    <source>
        <dbReference type="Proteomes" id="UP000653056"/>
    </source>
</evidence>
<name>A0ABQ2YDM5_9GAMM</name>
<dbReference type="PROSITE" id="PS50943">
    <property type="entry name" value="HTH_CROC1"/>
    <property type="match status" value="1"/>
</dbReference>
<evidence type="ECO:0000259" key="1">
    <source>
        <dbReference type="PROSITE" id="PS50943"/>
    </source>
</evidence>
<comment type="caution">
    <text evidence="2">The sequence shown here is derived from an EMBL/GenBank/DDBJ whole genome shotgun (WGS) entry which is preliminary data.</text>
</comment>
<reference evidence="3" key="1">
    <citation type="journal article" date="2019" name="Int. J. Syst. Evol. Microbiol.">
        <title>The Global Catalogue of Microorganisms (GCM) 10K type strain sequencing project: providing services to taxonomists for standard genome sequencing and annotation.</title>
        <authorList>
            <consortium name="The Broad Institute Genomics Platform"/>
            <consortium name="The Broad Institute Genome Sequencing Center for Infectious Disease"/>
            <person name="Wu L."/>
            <person name="Ma J."/>
        </authorList>
    </citation>
    <scope>NUCLEOTIDE SEQUENCE [LARGE SCALE GENOMIC DNA]</scope>
    <source>
        <strain evidence="3">KCTC 22228</strain>
    </source>
</reference>
<dbReference type="SUPFAM" id="SSF47413">
    <property type="entry name" value="lambda repressor-like DNA-binding domains"/>
    <property type="match status" value="1"/>
</dbReference>
<dbReference type="Pfam" id="PF01381">
    <property type="entry name" value="HTH_3"/>
    <property type="match status" value="1"/>
</dbReference>
<accession>A0ABQ2YDM5</accession>